<proteinExistence type="predicted"/>
<protein>
    <submittedName>
        <fullName evidence="2">Uncharacterized protein</fullName>
    </submittedName>
</protein>
<evidence type="ECO:0000313" key="2">
    <source>
        <dbReference type="EMBL" id="EGC48330.1"/>
    </source>
</evidence>
<evidence type="ECO:0000256" key="1">
    <source>
        <dbReference type="SAM" id="MobiDB-lite"/>
    </source>
</evidence>
<name>F0UR03_AJEC8</name>
<organism evidence="3">
    <name type="scientific">Ajellomyces capsulatus (strain H88)</name>
    <name type="common">Darling's disease fungus</name>
    <name type="synonym">Histoplasma capsulatum</name>
    <dbReference type="NCBI Taxonomy" id="544711"/>
    <lineage>
        <taxon>Eukaryota</taxon>
        <taxon>Fungi</taxon>
        <taxon>Dikarya</taxon>
        <taxon>Ascomycota</taxon>
        <taxon>Pezizomycotina</taxon>
        <taxon>Eurotiomycetes</taxon>
        <taxon>Eurotiomycetidae</taxon>
        <taxon>Onygenales</taxon>
        <taxon>Ajellomycetaceae</taxon>
        <taxon>Histoplasma</taxon>
    </lineage>
</organism>
<dbReference type="EMBL" id="DS990641">
    <property type="protein sequence ID" value="EGC48330.1"/>
    <property type="molecule type" value="Genomic_DNA"/>
</dbReference>
<dbReference type="AlphaFoldDB" id="F0UR03"/>
<dbReference type="HOGENOM" id="CLU_3319922_0_0_1"/>
<accession>F0UR03</accession>
<gene>
    <name evidence="2" type="ORF">HCEG_07545</name>
</gene>
<feature type="region of interest" description="Disordered" evidence="1">
    <location>
        <begin position="1"/>
        <end position="39"/>
    </location>
</feature>
<reference evidence="3" key="1">
    <citation type="submission" date="2008-07" db="EMBL/GenBank/DDBJ databases">
        <title>Annotation of Ajellomyces capsulatus strain H88.</title>
        <authorList>
            <person name="Champion M."/>
            <person name="Cuomo C."/>
            <person name="Ma L.-J."/>
            <person name="Henn M.R."/>
            <person name="Sil A."/>
            <person name="Goldman B."/>
            <person name="Young S.K."/>
            <person name="Kodira C.D."/>
            <person name="Zeng Q."/>
            <person name="Koehrsen M."/>
            <person name="Alvarado L."/>
            <person name="Berlin A."/>
            <person name="Borenstein D."/>
            <person name="Chen Z."/>
            <person name="Engels R."/>
            <person name="Freedman E."/>
            <person name="Gellesch M."/>
            <person name="Goldberg J."/>
            <person name="Griggs A."/>
            <person name="Gujja S."/>
            <person name="Heiman D."/>
            <person name="Hepburn T."/>
            <person name="Howarth C."/>
            <person name="Jen D."/>
            <person name="Larson L."/>
            <person name="Lewis B."/>
            <person name="Mehta T."/>
            <person name="Park D."/>
            <person name="Pearson M."/>
            <person name="Roberts A."/>
            <person name="Saif S."/>
            <person name="Shea T."/>
            <person name="Shenoy N."/>
            <person name="Sisk P."/>
            <person name="Stolte C."/>
            <person name="Sykes S."/>
            <person name="Walk T."/>
            <person name="White J."/>
            <person name="Yandava C."/>
            <person name="Klein B."/>
            <person name="McEwen J.G."/>
            <person name="Puccia R."/>
            <person name="Goldman G.H."/>
            <person name="Felipe M.S."/>
            <person name="Nino-Vega G."/>
            <person name="San-Blas G."/>
            <person name="Taylor J."/>
            <person name="Mendoza L."/>
            <person name="Galagan J."/>
            <person name="Nusbaum C."/>
            <person name="Birren B."/>
        </authorList>
    </citation>
    <scope>NUCLEOTIDE SEQUENCE [LARGE SCALE GENOMIC DNA]</scope>
    <source>
        <strain evidence="3">H88</strain>
    </source>
</reference>
<dbReference type="Proteomes" id="UP000008142">
    <property type="component" value="Unassembled WGS sequence"/>
</dbReference>
<sequence>MPGAELTYTEKHTEYSNNKRDEHTQVMMDVGDVEDDVAR</sequence>
<feature type="compositionally biased region" description="Basic and acidic residues" evidence="1">
    <location>
        <begin position="8"/>
        <end position="24"/>
    </location>
</feature>
<evidence type="ECO:0000313" key="3">
    <source>
        <dbReference type="Proteomes" id="UP000008142"/>
    </source>
</evidence>